<feature type="compositionally biased region" description="Low complexity" evidence="1">
    <location>
        <begin position="21"/>
        <end position="52"/>
    </location>
</feature>
<dbReference type="AlphaFoldDB" id="A0A2G8S332"/>
<evidence type="ECO:0008006" key="4">
    <source>
        <dbReference type="Google" id="ProtNLM"/>
    </source>
</evidence>
<feature type="compositionally biased region" description="Low complexity" evidence="1">
    <location>
        <begin position="91"/>
        <end position="102"/>
    </location>
</feature>
<evidence type="ECO:0000256" key="1">
    <source>
        <dbReference type="SAM" id="MobiDB-lite"/>
    </source>
</evidence>
<name>A0A2G8S332_9APHY</name>
<feature type="region of interest" description="Disordered" evidence="1">
    <location>
        <begin position="296"/>
        <end position="347"/>
    </location>
</feature>
<accession>A0A2G8S332</accession>
<feature type="region of interest" description="Disordered" evidence="1">
    <location>
        <begin position="1"/>
        <end position="119"/>
    </location>
</feature>
<dbReference type="EMBL" id="AYKW01000031">
    <property type="protein sequence ID" value="PIL27958.1"/>
    <property type="molecule type" value="Genomic_DNA"/>
</dbReference>
<organism evidence="2 3">
    <name type="scientific">Ganoderma sinense ZZ0214-1</name>
    <dbReference type="NCBI Taxonomy" id="1077348"/>
    <lineage>
        <taxon>Eukaryota</taxon>
        <taxon>Fungi</taxon>
        <taxon>Dikarya</taxon>
        <taxon>Basidiomycota</taxon>
        <taxon>Agaricomycotina</taxon>
        <taxon>Agaricomycetes</taxon>
        <taxon>Polyporales</taxon>
        <taxon>Polyporaceae</taxon>
        <taxon>Ganoderma</taxon>
    </lineage>
</organism>
<protein>
    <recommendedName>
        <fullName evidence="4">Retrotransposon gag domain-containing protein</fullName>
    </recommendedName>
</protein>
<dbReference type="STRING" id="1077348.A0A2G8S332"/>
<evidence type="ECO:0000313" key="2">
    <source>
        <dbReference type="EMBL" id="PIL27958.1"/>
    </source>
</evidence>
<feature type="compositionally biased region" description="Pro residues" evidence="1">
    <location>
        <begin position="311"/>
        <end position="328"/>
    </location>
</feature>
<proteinExistence type="predicted"/>
<feature type="compositionally biased region" description="Low complexity" evidence="1">
    <location>
        <begin position="59"/>
        <end position="83"/>
    </location>
</feature>
<feature type="compositionally biased region" description="Polar residues" evidence="1">
    <location>
        <begin position="1"/>
        <end position="15"/>
    </location>
</feature>
<comment type="caution">
    <text evidence="2">The sequence shown here is derived from an EMBL/GenBank/DDBJ whole genome shotgun (WGS) entry which is preliminary data.</text>
</comment>
<feature type="region of interest" description="Disordered" evidence="1">
    <location>
        <begin position="362"/>
        <end position="389"/>
    </location>
</feature>
<dbReference type="OrthoDB" id="3268757at2759"/>
<dbReference type="Proteomes" id="UP000230002">
    <property type="component" value="Unassembled WGS sequence"/>
</dbReference>
<keyword evidence="3" id="KW-1185">Reference proteome</keyword>
<gene>
    <name evidence="2" type="ORF">GSI_09902</name>
</gene>
<reference evidence="2 3" key="1">
    <citation type="journal article" date="2015" name="Sci. Rep.">
        <title>Chromosome-level genome map provides insights into diverse defense mechanisms in the medicinal fungus Ganoderma sinense.</title>
        <authorList>
            <person name="Zhu Y."/>
            <person name="Xu J."/>
            <person name="Sun C."/>
            <person name="Zhou S."/>
            <person name="Xu H."/>
            <person name="Nelson D.R."/>
            <person name="Qian J."/>
            <person name="Song J."/>
            <person name="Luo H."/>
            <person name="Xiang L."/>
            <person name="Li Y."/>
            <person name="Xu Z."/>
            <person name="Ji A."/>
            <person name="Wang L."/>
            <person name="Lu S."/>
            <person name="Hayward A."/>
            <person name="Sun W."/>
            <person name="Li X."/>
            <person name="Schwartz D.C."/>
            <person name="Wang Y."/>
            <person name="Chen S."/>
        </authorList>
    </citation>
    <scope>NUCLEOTIDE SEQUENCE [LARGE SCALE GENOMIC DNA]</scope>
    <source>
        <strain evidence="2 3">ZZ0214-1</strain>
    </source>
</reference>
<evidence type="ECO:0000313" key="3">
    <source>
        <dbReference type="Proteomes" id="UP000230002"/>
    </source>
</evidence>
<feature type="compositionally biased region" description="Basic and acidic residues" evidence="1">
    <location>
        <begin position="296"/>
        <end position="305"/>
    </location>
</feature>
<sequence>MSATVTLPPQSTTATAPPVASGSGSSGFLTRAQAEAMAAQAAADAVRHALAARGKRPAGRGSSPGDSGSRGRTSSRGNRRQPPGGSPSPPSSSHGSVGGPHSRSPRRSSTTKAKVKEPNVFDGDRKNYRIWKARVTAYVRDISNDSDQIHVAISYIQGPRVDHWVDFMFRQYYSTHRQIWRRQDGSRMSFGSFLRRLDDQFADRNEALAAFQKLQGLFQGDRDVKDFLLEFERLVALTDYDVGDNAIVSILQVNANRRLVERIYNSGNIPEGYDQWKKRLITLNDAEVLFRAQIRAHDPHARRSEPYSPHSRPPQPSRAQAPPAPPRPAYQKVWDGTGHTYTGRGQPMQIDRRCVKCNARQSEKGSCGSPWHHPNKSSQQSPPNRPPVQNREITMEEHVNRLEEAQDESEAHEALQQLREQRVQEIREILSQDPNALDDVLDSFRAKDE</sequence>